<gene>
    <name evidence="3" type="ORF">UFOPK3331_00872</name>
</gene>
<dbReference type="SUPFAM" id="SSF51338">
    <property type="entry name" value="Composite domain of metallo-dependent hydrolases"/>
    <property type="match status" value="1"/>
</dbReference>
<evidence type="ECO:0000313" key="3">
    <source>
        <dbReference type="EMBL" id="CAB4339687.1"/>
    </source>
</evidence>
<organism evidence="3">
    <name type="scientific">freshwater metagenome</name>
    <dbReference type="NCBI Taxonomy" id="449393"/>
    <lineage>
        <taxon>unclassified sequences</taxon>
        <taxon>metagenomes</taxon>
        <taxon>ecological metagenomes</taxon>
    </lineage>
</organism>
<feature type="region of interest" description="Disordered" evidence="1">
    <location>
        <begin position="34"/>
        <end position="69"/>
    </location>
</feature>
<name>A0A6J5ZF98_9ZZZZ</name>
<dbReference type="InterPro" id="IPR032466">
    <property type="entry name" value="Metal_Hydrolase"/>
</dbReference>
<dbReference type="InterPro" id="IPR011059">
    <property type="entry name" value="Metal-dep_hydrolase_composite"/>
</dbReference>
<dbReference type="InterPro" id="IPR050378">
    <property type="entry name" value="Metallo-dep_Hydrolases_sf"/>
</dbReference>
<dbReference type="EMBL" id="CAESAL010000023">
    <property type="protein sequence ID" value="CAB4339687.1"/>
    <property type="molecule type" value="Genomic_DNA"/>
</dbReference>
<evidence type="ECO:0000259" key="2">
    <source>
        <dbReference type="Pfam" id="PF07969"/>
    </source>
</evidence>
<protein>
    <submittedName>
        <fullName evidence="3">Unannotated protein</fullName>
    </submittedName>
</protein>
<evidence type="ECO:0000256" key="1">
    <source>
        <dbReference type="SAM" id="MobiDB-lite"/>
    </source>
</evidence>
<feature type="domain" description="Amidohydrolase 3" evidence="2">
    <location>
        <begin position="380"/>
        <end position="498"/>
    </location>
</feature>
<dbReference type="PANTHER" id="PTHR11647">
    <property type="entry name" value="HYDRANTOINASE/DIHYDROPYRIMIDINASE FAMILY MEMBER"/>
    <property type="match status" value="1"/>
</dbReference>
<accession>A0A6J5ZF98</accession>
<dbReference type="Pfam" id="PF07969">
    <property type="entry name" value="Amidohydro_3"/>
    <property type="match status" value="1"/>
</dbReference>
<dbReference type="AlphaFoldDB" id="A0A6J5ZF98"/>
<proteinExistence type="predicted"/>
<dbReference type="InterPro" id="IPR013108">
    <property type="entry name" value="Amidohydro_3"/>
</dbReference>
<dbReference type="PROSITE" id="PS51318">
    <property type="entry name" value="TAT"/>
    <property type="match status" value="1"/>
</dbReference>
<dbReference type="SUPFAM" id="SSF51556">
    <property type="entry name" value="Metallo-dependent hydrolases"/>
    <property type="match status" value="1"/>
</dbReference>
<dbReference type="Gene3D" id="2.30.40.10">
    <property type="entry name" value="Urease, subunit C, domain 1"/>
    <property type="match status" value="1"/>
</dbReference>
<sequence length="520" mass="55495">MPSDNQVSGSPFDRRRFLILGGAGIVAAAAVATGCSDGSSSSTSTVKVKEPTKIAPPKLDPSYKPPHSSTPFDTAISGGRVMDPASGFDSIANVGLIGGRIALITTEPITGKTTIDASNLVVAPGFIDVLSYEPNPYGVWYKLGDGVTTNLGMHGIKTPVDAKGFFSNYTGKNAPPINFGGAFSDQWYRDSIGVKSNATPTQLSRLSEDLHKQLDAGWIGLSIDPEYAPTIDFNEYVALGQVAKKAEMPLFTHIRYSSPDPAGKSSLDAIDEVLKVARQTGVSLHVDHIPSMATHVMPEAIAKIDAARKEGLDVTGCFYPYTFWGTYLGSARFAGDWQSRFRISYNDLQLAGTSERLTPESFKKYQAQNKLVVAYAIPQEDVTAAVAAPWTMIGSDAIPESSNNNHPRGAGCFSRLLGPYVRDLRVISLMDALAKCTILPAKRLDARVPMLARKGRLQMDADADITIFDPATIADTSTVEKPAEMSKGISYVFVAGAIAKDPSGVKRDSHGGQAITGQPA</sequence>
<dbReference type="InterPro" id="IPR006311">
    <property type="entry name" value="TAT_signal"/>
</dbReference>
<dbReference type="Gene3D" id="3.20.20.140">
    <property type="entry name" value="Metal-dependent hydrolases"/>
    <property type="match status" value="1"/>
</dbReference>
<reference evidence="3" key="1">
    <citation type="submission" date="2020-05" db="EMBL/GenBank/DDBJ databases">
        <authorList>
            <person name="Chiriac C."/>
            <person name="Salcher M."/>
            <person name="Ghai R."/>
            <person name="Kavagutti S V."/>
        </authorList>
    </citation>
    <scope>NUCLEOTIDE SEQUENCE</scope>
</reference>
<dbReference type="PANTHER" id="PTHR11647:SF1">
    <property type="entry name" value="COLLAPSIN RESPONSE MEDIATOR PROTEIN"/>
    <property type="match status" value="1"/>
</dbReference>
<dbReference type="GO" id="GO:0016810">
    <property type="term" value="F:hydrolase activity, acting on carbon-nitrogen (but not peptide) bonds"/>
    <property type="evidence" value="ECO:0007669"/>
    <property type="project" value="InterPro"/>
</dbReference>